<dbReference type="AlphaFoldDB" id="A0A368DSB4"/>
<dbReference type="Gene3D" id="1.10.101.10">
    <property type="entry name" value="PGBD-like superfamily/PGBD"/>
    <property type="match status" value="1"/>
</dbReference>
<dbReference type="EMBL" id="QOQD01000003">
    <property type="protein sequence ID" value="RCL74115.1"/>
    <property type="molecule type" value="Genomic_DNA"/>
</dbReference>
<organism evidence="2 3">
    <name type="scientific">PS1 clade bacterium</name>
    <dbReference type="NCBI Taxonomy" id="2175152"/>
    <lineage>
        <taxon>Bacteria</taxon>
        <taxon>Pseudomonadati</taxon>
        <taxon>Pseudomonadota</taxon>
        <taxon>Alphaproteobacteria</taxon>
        <taxon>PS1 clade</taxon>
    </lineage>
</organism>
<reference evidence="2 3" key="1">
    <citation type="journal article" date="2018" name="Microbiome">
        <title>Fine metagenomic profile of the Mediterranean stratified and mixed water columns revealed by assembly and recruitment.</title>
        <authorList>
            <person name="Haro-Moreno J.M."/>
            <person name="Lopez-Perez M."/>
            <person name="De La Torre J.R."/>
            <person name="Picazo A."/>
            <person name="Camacho A."/>
            <person name="Rodriguez-Valera F."/>
        </authorList>
    </citation>
    <scope>NUCLEOTIDE SEQUENCE [LARGE SCALE GENOMIC DNA]</scope>
    <source>
        <strain evidence="2">MED-G57</strain>
    </source>
</reference>
<evidence type="ECO:0000259" key="1">
    <source>
        <dbReference type="Pfam" id="PF01471"/>
    </source>
</evidence>
<dbReference type="SUPFAM" id="SSF47090">
    <property type="entry name" value="PGBD-like"/>
    <property type="match status" value="1"/>
</dbReference>
<sequence>MRNLIAIILLLVMVNMIFVSESVGKLCDGPGGGLLCGAGIGGGIGSAIDGDDGAKAGALIGALIGVTSRINEAEKQGDNTSSVNNDAYIENYIENNQIISTEYPISMVYNTQIALISLGYYVGVYDGSFTQNTADAIKSYQQNNSLIANGFPSKELYKHIKNNVAILYSEE</sequence>
<comment type="caution">
    <text evidence="2">The sequence shown here is derived from an EMBL/GenBank/DDBJ whole genome shotgun (WGS) entry which is preliminary data.</text>
</comment>
<dbReference type="Proteomes" id="UP000253570">
    <property type="component" value="Unassembled WGS sequence"/>
</dbReference>
<dbReference type="Pfam" id="PF01471">
    <property type="entry name" value="PG_binding_1"/>
    <property type="match status" value="1"/>
</dbReference>
<feature type="domain" description="Peptidoglycan binding-like" evidence="1">
    <location>
        <begin position="108"/>
        <end position="158"/>
    </location>
</feature>
<name>A0A368DSB4_9PROT</name>
<proteinExistence type="predicted"/>
<evidence type="ECO:0000313" key="3">
    <source>
        <dbReference type="Proteomes" id="UP000253570"/>
    </source>
</evidence>
<dbReference type="InterPro" id="IPR002477">
    <property type="entry name" value="Peptidoglycan-bd-like"/>
</dbReference>
<accession>A0A368DSB4</accession>
<dbReference type="InterPro" id="IPR036366">
    <property type="entry name" value="PGBDSf"/>
</dbReference>
<protein>
    <submittedName>
        <fullName evidence="2">Peptidoglycan-binding protein</fullName>
    </submittedName>
</protein>
<evidence type="ECO:0000313" key="2">
    <source>
        <dbReference type="EMBL" id="RCL74115.1"/>
    </source>
</evidence>
<dbReference type="InterPro" id="IPR036365">
    <property type="entry name" value="PGBD-like_sf"/>
</dbReference>
<gene>
    <name evidence="2" type="ORF">DBW71_01570</name>
</gene>